<evidence type="ECO:0000256" key="3">
    <source>
        <dbReference type="ARBA" id="ARBA00023163"/>
    </source>
</evidence>
<dbReference type="GO" id="GO:0003700">
    <property type="term" value="F:DNA-binding transcription factor activity"/>
    <property type="evidence" value="ECO:0007669"/>
    <property type="project" value="TreeGrafter"/>
</dbReference>
<dbReference type="InterPro" id="IPR029016">
    <property type="entry name" value="GAF-like_dom_sf"/>
</dbReference>
<dbReference type="Pfam" id="PF01614">
    <property type="entry name" value="IclR_C"/>
    <property type="match status" value="1"/>
</dbReference>
<dbReference type="STRING" id="530584.SAMN05421630_11392"/>
<dbReference type="EMBL" id="FMZE01000013">
    <property type="protein sequence ID" value="SDD84541.1"/>
    <property type="molecule type" value="Genomic_DNA"/>
</dbReference>
<dbReference type="InterPro" id="IPR036388">
    <property type="entry name" value="WH-like_DNA-bd_sf"/>
</dbReference>
<dbReference type="InterPro" id="IPR050707">
    <property type="entry name" value="HTH_MetabolicPath_Reg"/>
</dbReference>
<dbReference type="InterPro" id="IPR011991">
    <property type="entry name" value="ArsR-like_HTH"/>
</dbReference>
<evidence type="ECO:0000313" key="4">
    <source>
        <dbReference type="EMBL" id="SDD84541.1"/>
    </source>
</evidence>
<keyword evidence="2 4" id="KW-0238">DNA-binding</keyword>
<dbReference type="SUPFAM" id="SSF55781">
    <property type="entry name" value="GAF domain-like"/>
    <property type="match status" value="1"/>
</dbReference>
<dbReference type="PROSITE" id="PS51077">
    <property type="entry name" value="HTH_ICLR"/>
    <property type="match status" value="1"/>
</dbReference>
<dbReference type="GO" id="GO:0003677">
    <property type="term" value="F:DNA binding"/>
    <property type="evidence" value="ECO:0007669"/>
    <property type="project" value="UniProtKB-KW"/>
</dbReference>
<dbReference type="Gene3D" id="3.30.450.40">
    <property type="match status" value="1"/>
</dbReference>
<dbReference type="AlphaFoldDB" id="A0A1G6Y2N5"/>
<evidence type="ECO:0000256" key="1">
    <source>
        <dbReference type="ARBA" id="ARBA00023015"/>
    </source>
</evidence>
<dbReference type="InterPro" id="IPR005471">
    <property type="entry name" value="Tscrpt_reg_IclR_N"/>
</dbReference>
<accession>A0A1G6Y2N5</accession>
<organism evidence="4 5">
    <name type="scientific">Prauserella marina</name>
    <dbReference type="NCBI Taxonomy" id="530584"/>
    <lineage>
        <taxon>Bacteria</taxon>
        <taxon>Bacillati</taxon>
        <taxon>Actinomycetota</taxon>
        <taxon>Actinomycetes</taxon>
        <taxon>Pseudonocardiales</taxon>
        <taxon>Pseudonocardiaceae</taxon>
        <taxon>Prauserella</taxon>
    </lineage>
</organism>
<dbReference type="InterPro" id="IPR036390">
    <property type="entry name" value="WH_DNA-bd_sf"/>
</dbReference>
<name>A0A1G6Y2N5_9PSEU</name>
<dbReference type="CDD" id="cd00090">
    <property type="entry name" value="HTH_ARSR"/>
    <property type="match status" value="1"/>
</dbReference>
<dbReference type="InterPro" id="IPR014757">
    <property type="entry name" value="Tscrpt_reg_IclR_C"/>
</dbReference>
<dbReference type="Gene3D" id="1.10.10.10">
    <property type="entry name" value="Winged helix-like DNA-binding domain superfamily/Winged helix DNA-binding domain"/>
    <property type="match status" value="1"/>
</dbReference>
<protein>
    <submittedName>
        <fullName evidence="4">DNA-binding transcriptional regulator, IclR family</fullName>
    </submittedName>
</protein>
<evidence type="ECO:0000313" key="5">
    <source>
        <dbReference type="Proteomes" id="UP000199494"/>
    </source>
</evidence>
<dbReference type="Proteomes" id="UP000199494">
    <property type="component" value="Unassembled WGS sequence"/>
</dbReference>
<keyword evidence="1" id="KW-0805">Transcription regulation</keyword>
<evidence type="ECO:0000256" key="2">
    <source>
        <dbReference type="ARBA" id="ARBA00023125"/>
    </source>
</evidence>
<keyword evidence="3" id="KW-0804">Transcription</keyword>
<gene>
    <name evidence="4" type="ORF">SAMN05421630_11392</name>
</gene>
<dbReference type="SUPFAM" id="SSF46785">
    <property type="entry name" value="Winged helix' DNA-binding domain"/>
    <property type="match status" value="1"/>
</dbReference>
<reference evidence="4 5" key="1">
    <citation type="submission" date="2016-10" db="EMBL/GenBank/DDBJ databases">
        <authorList>
            <person name="de Groot N.N."/>
        </authorList>
    </citation>
    <scope>NUCLEOTIDE SEQUENCE [LARGE SCALE GENOMIC DNA]</scope>
    <source>
        <strain evidence="4 5">CGMCC 4.5506</strain>
    </source>
</reference>
<dbReference type="Pfam" id="PF09339">
    <property type="entry name" value="HTH_IclR"/>
    <property type="match status" value="1"/>
</dbReference>
<proteinExistence type="predicted"/>
<dbReference type="PANTHER" id="PTHR30136:SF24">
    <property type="entry name" value="HTH-TYPE TRANSCRIPTIONAL REPRESSOR ALLR"/>
    <property type="match status" value="1"/>
</dbReference>
<dbReference type="PROSITE" id="PS51078">
    <property type="entry name" value="ICLR_ED"/>
    <property type="match status" value="1"/>
</dbReference>
<dbReference type="GO" id="GO:0045892">
    <property type="term" value="P:negative regulation of DNA-templated transcription"/>
    <property type="evidence" value="ECO:0007669"/>
    <property type="project" value="TreeGrafter"/>
</dbReference>
<dbReference type="PANTHER" id="PTHR30136">
    <property type="entry name" value="HELIX-TURN-HELIX TRANSCRIPTIONAL REGULATOR, ICLR FAMILY"/>
    <property type="match status" value="1"/>
</dbReference>
<keyword evidence="5" id="KW-1185">Reference proteome</keyword>
<sequence length="250" mass="27266">MTLTELARAADLPKSTVHRLLTRLVELDVVEHIDEGYRVSVRLARLASFAPANLMRELALPHMARLHQWFGQTVALGVLRNFDVVVLDQVGSLEWHAERVLVGARVPATSAALGKVLLAWDPRDALETALPRPLPAMTPASITDPAVLLEQLRQVRADNLARQFDETRAGIAGMASAIIIQGEAVGALGLIYPSSTRLHPQAAHALRTTAARLAVEIRDTLAASGHERRWMPGREVGLPGRADAERHEIT</sequence>